<comment type="catalytic activity">
    <reaction evidence="7 8">
        <text>2 pyruvate + H(+) = (2S)-2-acetolactate + CO2</text>
        <dbReference type="Rhea" id="RHEA:25249"/>
        <dbReference type="ChEBI" id="CHEBI:15361"/>
        <dbReference type="ChEBI" id="CHEBI:15378"/>
        <dbReference type="ChEBI" id="CHEBI:16526"/>
        <dbReference type="ChEBI" id="CHEBI:58476"/>
        <dbReference type="EC" id="2.2.1.6"/>
    </reaction>
</comment>
<dbReference type="PROSITE" id="PS51671">
    <property type="entry name" value="ACT"/>
    <property type="match status" value="1"/>
</dbReference>
<gene>
    <name evidence="10" type="primary">ilvN</name>
    <name evidence="10" type="ORF">HYZ11_15405</name>
</gene>
<keyword evidence="6 8" id="KW-0100">Branched-chain amino acid biosynthesis</keyword>
<name>A0A932I100_UNCTE</name>
<dbReference type="NCBIfam" id="TIGR00119">
    <property type="entry name" value="acolac_sm"/>
    <property type="match status" value="1"/>
</dbReference>
<dbReference type="AlphaFoldDB" id="A0A932I100"/>
<dbReference type="NCBIfam" id="NF008864">
    <property type="entry name" value="PRK11895.1"/>
    <property type="match status" value="1"/>
</dbReference>
<evidence type="ECO:0000256" key="3">
    <source>
        <dbReference type="ARBA" id="ARBA00006341"/>
    </source>
</evidence>
<dbReference type="GO" id="GO:0009097">
    <property type="term" value="P:isoleucine biosynthetic process"/>
    <property type="evidence" value="ECO:0007669"/>
    <property type="project" value="UniProtKB-UniRule"/>
</dbReference>
<comment type="pathway">
    <text evidence="1 8">Amino-acid biosynthesis; L-isoleucine biosynthesis; L-isoleucine from 2-oxobutanoate: step 1/4.</text>
</comment>
<comment type="similarity">
    <text evidence="3 8">Belongs to the acetolactate synthase small subunit family.</text>
</comment>
<dbReference type="InterPro" id="IPR027271">
    <property type="entry name" value="Acetolactate_synth/TF_NikR_C"/>
</dbReference>
<dbReference type="GO" id="GO:0003984">
    <property type="term" value="F:acetolactate synthase activity"/>
    <property type="evidence" value="ECO:0007669"/>
    <property type="project" value="UniProtKB-UniRule"/>
</dbReference>
<dbReference type="FunFam" id="3.30.70.260:FF:000001">
    <property type="entry name" value="Acetolactate synthase, small subunit"/>
    <property type="match status" value="1"/>
</dbReference>
<accession>A0A932I100</accession>
<comment type="function">
    <text evidence="8">Catalyzes the conversion of 2 pyruvate molecules into acetolactate in the first common step of the biosynthetic pathway of the branched-amino acids such as leucine, isoleucine, and valine.</text>
</comment>
<dbReference type="CDD" id="cd04878">
    <property type="entry name" value="ACT_AHAS"/>
    <property type="match status" value="1"/>
</dbReference>
<evidence type="ECO:0000256" key="2">
    <source>
        <dbReference type="ARBA" id="ARBA00005025"/>
    </source>
</evidence>
<organism evidence="10 11">
    <name type="scientific">Tectimicrobiota bacterium</name>
    <dbReference type="NCBI Taxonomy" id="2528274"/>
    <lineage>
        <taxon>Bacteria</taxon>
        <taxon>Pseudomonadati</taxon>
        <taxon>Nitrospinota/Tectimicrobiota group</taxon>
        <taxon>Candidatus Tectimicrobiota</taxon>
    </lineage>
</organism>
<proteinExistence type="inferred from homology"/>
<dbReference type="Proteomes" id="UP000782312">
    <property type="component" value="Unassembled WGS sequence"/>
</dbReference>
<dbReference type="InterPro" id="IPR054480">
    <property type="entry name" value="AHAS_small-like_ACT"/>
</dbReference>
<dbReference type="GO" id="GO:0005829">
    <property type="term" value="C:cytosol"/>
    <property type="evidence" value="ECO:0007669"/>
    <property type="project" value="TreeGrafter"/>
</dbReference>
<keyword evidence="5 8" id="KW-0028">Amino-acid biosynthesis</keyword>
<sequence>MSEEEKNGGPSHTIAVLVENKFGVLAKVASLFSARGYNIDSLSVGTTQDPTVSRITLVTRGDERVLEQIRKQLSKLIDTIKVMDMVKEDTVQREMMLVKVSAPRTARAEILQIVEVFRARIVDLSAETLIIEITGDDGKIGAFLELLAPFGIKEIARTGKAALSRGPKTLKSAKG</sequence>
<evidence type="ECO:0000259" key="9">
    <source>
        <dbReference type="PROSITE" id="PS51671"/>
    </source>
</evidence>
<dbReference type="GO" id="GO:1990610">
    <property type="term" value="F:acetolactate synthase regulator activity"/>
    <property type="evidence" value="ECO:0007669"/>
    <property type="project" value="UniProtKB-UniRule"/>
</dbReference>
<comment type="pathway">
    <text evidence="2 8">Amino-acid biosynthesis; L-valine biosynthesis; L-valine from pyruvate: step 1/4.</text>
</comment>
<comment type="subunit">
    <text evidence="4 8">Dimer of large and small chains.</text>
</comment>
<dbReference type="EMBL" id="JACPUR010000037">
    <property type="protein sequence ID" value="MBI3128992.1"/>
    <property type="molecule type" value="Genomic_DNA"/>
</dbReference>
<evidence type="ECO:0000256" key="1">
    <source>
        <dbReference type="ARBA" id="ARBA00004974"/>
    </source>
</evidence>
<evidence type="ECO:0000313" key="10">
    <source>
        <dbReference type="EMBL" id="MBI3128992.1"/>
    </source>
</evidence>
<dbReference type="InterPro" id="IPR019455">
    <property type="entry name" value="Acetolactate_synth_ssu_C"/>
</dbReference>
<dbReference type="FunFam" id="3.30.70.1150:FF:000001">
    <property type="entry name" value="Acetolactate synthase small subunit"/>
    <property type="match status" value="1"/>
</dbReference>
<evidence type="ECO:0000256" key="7">
    <source>
        <dbReference type="ARBA" id="ARBA00048670"/>
    </source>
</evidence>
<dbReference type="InterPro" id="IPR045865">
    <property type="entry name" value="ACT-like_dom_sf"/>
</dbReference>
<evidence type="ECO:0000256" key="8">
    <source>
        <dbReference type="RuleBase" id="RU368092"/>
    </source>
</evidence>
<evidence type="ECO:0000256" key="5">
    <source>
        <dbReference type="ARBA" id="ARBA00022605"/>
    </source>
</evidence>
<dbReference type="EC" id="2.2.1.6" evidence="8"/>
<dbReference type="Pfam" id="PF10369">
    <property type="entry name" value="ALS_ss_C"/>
    <property type="match status" value="1"/>
</dbReference>
<dbReference type="PANTHER" id="PTHR30239">
    <property type="entry name" value="ACETOLACTATE SYNTHASE SMALL SUBUNIT"/>
    <property type="match status" value="1"/>
</dbReference>
<protein>
    <recommendedName>
        <fullName evidence="8">Acetolactate synthase small subunit</fullName>
        <shortName evidence="8">AHAS</shortName>
        <shortName evidence="8">ALS</shortName>
        <ecNumber evidence="8">2.2.1.6</ecNumber>
    </recommendedName>
    <alternativeName>
        <fullName evidence="8">Acetohydroxy-acid synthase small subunit</fullName>
    </alternativeName>
</protein>
<evidence type="ECO:0000256" key="6">
    <source>
        <dbReference type="ARBA" id="ARBA00023304"/>
    </source>
</evidence>
<dbReference type="InterPro" id="IPR002912">
    <property type="entry name" value="ACT_dom"/>
</dbReference>
<reference evidence="10" key="1">
    <citation type="submission" date="2020-07" db="EMBL/GenBank/DDBJ databases">
        <title>Huge and variable diversity of episymbiotic CPR bacteria and DPANN archaea in groundwater ecosystems.</title>
        <authorList>
            <person name="He C.Y."/>
            <person name="Keren R."/>
            <person name="Whittaker M."/>
            <person name="Farag I.F."/>
            <person name="Doudna J."/>
            <person name="Cate J.H.D."/>
            <person name="Banfield J.F."/>
        </authorList>
    </citation>
    <scope>NUCLEOTIDE SEQUENCE</scope>
    <source>
        <strain evidence="10">NC_groundwater_763_Ag_S-0.2um_68_21</strain>
    </source>
</reference>
<dbReference type="InterPro" id="IPR039557">
    <property type="entry name" value="AHAS_ACT"/>
</dbReference>
<dbReference type="InterPro" id="IPR004789">
    <property type="entry name" value="Acetalactate_synth_ssu"/>
</dbReference>
<dbReference type="Gene3D" id="3.30.70.1150">
    <property type="entry name" value="ACT-like. Chain A, domain 2"/>
    <property type="match status" value="1"/>
</dbReference>
<comment type="caution">
    <text evidence="10">The sequence shown here is derived from an EMBL/GenBank/DDBJ whole genome shotgun (WGS) entry which is preliminary data.</text>
</comment>
<dbReference type="SUPFAM" id="SSF55021">
    <property type="entry name" value="ACT-like"/>
    <property type="match status" value="2"/>
</dbReference>
<evidence type="ECO:0000313" key="11">
    <source>
        <dbReference type="Proteomes" id="UP000782312"/>
    </source>
</evidence>
<dbReference type="GO" id="GO:0009099">
    <property type="term" value="P:L-valine biosynthetic process"/>
    <property type="evidence" value="ECO:0007669"/>
    <property type="project" value="UniProtKB-UniRule"/>
</dbReference>
<keyword evidence="8 10" id="KW-0808">Transferase</keyword>
<feature type="domain" description="ACT" evidence="9">
    <location>
        <begin position="13"/>
        <end position="87"/>
    </location>
</feature>
<dbReference type="PANTHER" id="PTHR30239:SF0">
    <property type="entry name" value="ACETOLACTATE SYNTHASE SMALL SUBUNIT 1, CHLOROPLASTIC"/>
    <property type="match status" value="1"/>
</dbReference>
<dbReference type="Pfam" id="PF22629">
    <property type="entry name" value="ACT_AHAS_ss"/>
    <property type="match status" value="1"/>
</dbReference>
<dbReference type="Gene3D" id="3.30.70.260">
    <property type="match status" value="1"/>
</dbReference>
<evidence type="ECO:0000256" key="4">
    <source>
        <dbReference type="ARBA" id="ARBA00011744"/>
    </source>
</evidence>